<evidence type="ECO:0000256" key="1">
    <source>
        <dbReference type="SAM" id="SignalP"/>
    </source>
</evidence>
<dbReference type="InterPro" id="IPR025711">
    <property type="entry name" value="PepSY"/>
</dbReference>
<dbReference type="RefSeq" id="WP_144042615.1">
    <property type="nucleotide sequence ID" value="NZ_BMPL01000051.1"/>
</dbReference>
<dbReference type="Pfam" id="PF03413">
    <property type="entry name" value="PepSY"/>
    <property type="match status" value="2"/>
</dbReference>
<dbReference type="AlphaFoldDB" id="A0A553JGK8"/>
<reference evidence="4" key="1">
    <citation type="submission" date="2019-07" db="EMBL/GenBank/DDBJ databases">
        <title>Shewanella sp. YLB-08 draft genomic sequence.</title>
        <authorList>
            <person name="Yu L."/>
        </authorList>
    </citation>
    <scope>NUCLEOTIDE SEQUENCE [LARGE SCALE GENOMIC DNA]</scope>
    <source>
        <strain evidence="4">JCM 20706</strain>
    </source>
</reference>
<accession>A0A553JGK8</accession>
<proteinExistence type="predicted"/>
<dbReference type="EMBL" id="VKGK01000046">
    <property type="protein sequence ID" value="TRY11591.1"/>
    <property type="molecule type" value="Genomic_DNA"/>
</dbReference>
<feature type="domain" description="PepSY" evidence="2">
    <location>
        <begin position="127"/>
        <end position="178"/>
    </location>
</feature>
<evidence type="ECO:0000313" key="4">
    <source>
        <dbReference type="Proteomes" id="UP000318126"/>
    </source>
</evidence>
<dbReference type="OrthoDB" id="5866265at2"/>
<organism evidence="3 4">
    <name type="scientific">Shewanella hanedai</name>
    <name type="common">Alteromonas hanedai</name>
    <dbReference type="NCBI Taxonomy" id="25"/>
    <lineage>
        <taxon>Bacteria</taxon>
        <taxon>Pseudomonadati</taxon>
        <taxon>Pseudomonadota</taxon>
        <taxon>Gammaproteobacteria</taxon>
        <taxon>Alteromonadales</taxon>
        <taxon>Shewanellaceae</taxon>
        <taxon>Shewanella</taxon>
    </lineage>
</organism>
<keyword evidence="4" id="KW-1185">Reference proteome</keyword>
<feature type="chain" id="PRO_5022185157" evidence="1">
    <location>
        <begin position="30"/>
        <end position="183"/>
    </location>
</feature>
<name>A0A553JGK8_SHEHA</name>
<protein>
    <submittedName>
        <fullName evidence="3">PepSY domain-containing protein</fullName>
    </submittedName>
</protein>
<dbReference type="Gene3D" id="3.10.450.40">
    <property type="match status" value="2"/>
</dbReference>
<gene>
    <name evidence="3" type="ORF">FN961_23680</name>
</gene>
<feature type="domain" description="PepSY" evidence="2">
    <location>
        <begin position="41"/>
        <end position="96"/>
    </location>
</feature>
<dbReference type="Proteomes" id="UP000318126">
    <property type="component" value="Unassembled WGS sequence"/>
</dbReference>
<sequence>MNNTSVFKTTAITTLLGLSAMMAIGSANADDAPTALNQDSISLLQAVALAETNTGGVTIEAEREVKMGQSFYEIELIGKDGEKIHTAINTQTGDVILTSRRNKNDGDHDDKLEDALFLSGLNSGQYLPLADVVKQAEKQFDGKAWSVELDDDHGIDFYEIKLMTVNGKQVETEVNALTSSVTK</sequence>
<evidence type="ECO:0000259" key="2">
    <source>
        <dbReference type="Pfam" id="PF03413"/>
    </source>
</evidence>
<feature type="signal peptide" evidence="1">
    <location>
        <begin position="1"/>
        <end position="29"/>
    </location>
</feature>
<comment type="caution">
    <text evidence="3">The sequence shown here is derived from an EMBL/GenBank/DDBJ whole genome shotgun (WGS) entry which is preliminary data.</text>
</comment>
<keyword evidence="1" id="KW-0732">Signal</keyword>
<evidence type="ECO:0000313" key="3">
    <source>
        <dbReference type="EMBL" id="TRY11591.1"/>
    </source>
</evidence>